<keyword evidence="1" id="KW-0805">Transcription regulation</keyword>
<gene>
    <name evidence="5" type="ORF">FHS16_000878</name>
</gene>
<sequence length="299" mass="34743">MSDIHSLNLRDLPLYFTYKRINDKADHYQGTFHAHQGVEILIVHEGTGTLIIEQKSYKLAPGMLCIFQPYQLHHIQVDLSESTPFIRSIVHYEPTLFEAYMEKWPSLQSFYKHIHMGSLGEQCVYDTGAAEPLDSLLGNWERTLPLLSKSDIYEEYSLFLVAFLRIFKHLWEQKQKPSASQSASRVPHQAERMLEWLQEHYKEPLRLEQMASELHLSPHHLSHLFKACTGSSITDYVAAKKIQQAILLLTASDYSISRIGEEIGLTNSSYFCKLFKAQLGITPHQYRKQFRSKRYPMPR</sequence>
<dbReference type="InterPro" id="IPR037923">
    <property type="entry name" value="HTH-like"/>
</dbReference>
<dbReference type="PROSITE" id="PS01124">
    <property type="entry name" value="HTH_ARAC_FAMILY_2"/>
    <property type="match status" value="1"/>
</dbReference>
<keyword evidence="6" id="KW-1185">Reference proteome</keyword>
<dbReference type="PANTHER" id="PTHR43280:SF2">
    <property type="entry name" value="HTH-TYPE TRANSCRIPTIONAL REGULATOR EXSA"/>
    <property type="match status" value="1"/>
</dbReference>
<organism evidence="5 6">
    <name type="scientific">Paenibacillus endophyticus</name>
    <dbReference type="NCBI Taxonomy" id="1294268"/>
    <lineage>
        <taxon>Bacteria</taxon>
        <taxon>Bacillati</taxon>
        <taxon>Bacillota</taxon>
        <taxon>Bacilli</taxon>
        <taxon>Bacillales</taxon>
        <taxon>Paenibacillaceae</taxon>
        <taxon>Paenibacillus</taxon>
    </lineage>
</organism>
<dbReference type="PRINTS" id="PR00032">
    <property type="entry name" value="HTHARAC"/>
</dbReference>
<dbReference type="Proteomes" id="UP000518605">
    <property type="component" value="Unassembled WGS sequence"/>
</dbReference>
<evidence type="ECO:0000256" key="3">
    <source>
        <dbReference type="ARBA" id="ARBA00023163"/>
    </source>
</evidence>
<dbReference type="InterPro" id="IPR018062">
    <property type="entry name" value="HTH_AraC-typ_CS"/>
</dbReference>
<evidence type="ECO:0000313" key="6">
    <source>
        <dbReference type="Proteomes" id="UP000518605"/>
    </source>
</evidence>
<evidence type="ECO:0000259" key="4">
    <source>
        <dbReference type="PROSITE" id="PS01124"/>
    </source>
</evidence>
<dbReference type="Gene3D" id="2.60.120.10">
    <property type="entry name" value="Jelly Rolls"/>
    <property type="match status" value="1"/>
</dbReference>
<dbReference type="InterPro" id="IPR014710">
    <property type="entry name" value="RmlC-like_jellyroll"/>
</dbReference>
<dbReference type="GO" id="GO:0003700">
    <property type="term" value="F:DNA-binding transcription factor activity"/>
    <property type="evidence" value="ECO:0007669"/>
    <property type="project" value="InterPro"/>
</dbReference>
<evidence type="ECO:0000313" key="5">
    <source>
        <dbReference type="EMBL" id="MBB3150844.1"/>
    </source>
</evidence>
<evidence type="ECO:0000256" key="1">
    <source>
        <dbReference type="ARBA" id="ARBA00023015"/>
    </source>
</evidence>
<dbReference type="Gene3D" id="1.10.10.60">
    <property type="entry name" value="Homeodomain-like"/>
    <property type="match status" value="2"/>
</dbReference>
<feature type="domain" description="HTH araC/xylS-type" evidence="4">
    <location>
        <begin position="191"/>
        <end position="289"/>
    </location>
</feature>
<dbReference type="SUPFAM" id="SSF46689">
    <property type="entry name" value="Homeodomain-like"/>
    <property type="match status" value="2"/>
</dbReference>
<dbReference type="InterPro" id="IPR009057">
    <property type="entry name" value="Homeodomain-like_sf"/>
</dbReference>
<comment type="caution">
    <text evidence="5">The sequence shown here is derived from an EMBL/GenBank/DDBJ whole genome shotgun (WGS) entry which is preliminary data.</text>
</comment>
<dbReference type="Pfam" id="PF12833">
    <property type="entry name" value="HTH_18"/>
    <property type="match status" value="1"/>
</dbReference>
<dbReference type="InterPro" id="IPR018060">
    <property type="entry name" value="HTH_AraC"/>
</dbReference>
<dbReference type="RefSeq" id="WP_312890771.1">
    <property type="nucleotide sequence ID" value="NZ_CBCSLB010000004.1"/>
</dbReference>
<dbReference type="SUPFAM" id="SSF51215">
    <property type="entry name" value="Regulatory protein AraC"/>
    <property type="match status" value="1"/>
</dbReference>
<dbReference type="InterPro" id="IPR020449">
    <property type="entry name" value="Tscrpt_reg_AraC-type_HTH"/>
</dbReference>
<dbReference type="GO" id="GO:0043565">
    <property type="term" value="F:sequence-specific DNA binding"/>
    <property type="evidence" value="ECO:0007669"/>
    <property type="project" value="InterPro"/>
</dbReference>
<dbReference type="AlphaFoldDB" id="A0A7W5C661"/>
<evidence type="ECO:0000256" key="2">
    <source>
        <dbReference type="ARBA" id="ARBA00023125"/>
    </source>
</evidence>
<dbReference type="PANTHER" id="PTHR43280">
    <property type="entry name" value="ARAC-FAMILY TRANSCRIPTIONAL REGULATOR"/>
    <property type="match status" value="1"/>
</dbReference>
<keyword evidence="3" id="KW-0804">Transcription</keyword>
<dbReference type="InterPro" id="IPR003313">
    <property type="entry name" value="AraC-bd"/>
</dbReference>
<dbReference type="SMART" id="SM00342">
    <property type="entry name" value="HTH_ARAC"/>
    <property type="match status" value="1"/>
</dbReference>
<dbReference type="PROSITE" id="PS00041">
    <property type="entry name" value="HTH_ARAC_FAMILY_1"/>
    <property type="match status" value="1"/>
</dbReference>
<accession>A0A7W5C661</accession>
<protein>
    <submittedName>
        <fullName evidence="5">AraC-like DNA-binding protein</fullName>
    </submittedName>
</protein>
<proteinExistence type="predicted"/>
<keyword evidence="2 5" id="KW-0238">DNA-binding</keyword>
<dbReference type="Pfam" id="PF02311">
    <property type="entry name" value="AraC_binding"/>
    <property type="match status" value="1"/>
</dbReference>
<reference evidence="5 6" key="1">
    <citation type="submission" date="2020-08" db="EMBL/GenBank/DDBJ databases">
        <title>Genomic Encyclopedia of Type Strains, Phase III (KMG-III): the genomes of soil and plant-associated and newly described type strains.</title>
        <authorList>
            <person name="Whitman W."/>
        </authorList>
    </citation>
    <scope>NUCLEOTIDE SEQUENCE [LARGE SCALE GENOMIC DNA]</scope>
    <source>
        <strain evidence="5 6">CECT 8234</strain>
    </source>
</reference>
<name>A0A7W5C661_9BACL</name>
<dbReference type="EMBL" id="JACHXW010000002">
    <property type="protein sequence ID" value="MBB3150844.1"/>
    <property type="molecule type" value="Genomic_DNA"/>
</dbReference>